<keyword evidence="2" id="KW-0349">Heme</keyword>
<dbReference type="EC" id="1.11.1.-" evidence="5"/>
<comment type="similarity">
    <text evidence="4">Belongs to the peroxidase family.</text>
</comment>
<keyword evidence="1 5" id="KW-0575">Peroxidase</keyword>
<keyword evidence="2" id="KW-0479">Metal-binding</keyword>
<protein>
    <recommendedName>
        <fullName evidence="5">Peroxidase</fullName>
        <ecNumber evidence="5">1.11.1.-</ecNumber>
    </recommendedName>
</protein>
<dbReference type="EMBL" id="JAWRVG010000057">
    <property type="protein sequence ID" value="KAK4062815.1"/>
    <property type="molecule type" value="Genomic_DNA"/>
</dbReference>
<dbReference type="GO" id="GO:0020037">
    <property type="term" value="F:heme binding"/>
    <property type="evidence" value="ECO:0007669"/>
    <property type="project" value="UniProtKB-UniRule"/>
</dbReference>
<organism evidence="7 8">
    <name type="scientific">Trichoderma aggressivum f. europaeum</name>
    <dbReference type="NCBI Taxonomy" id="173218"/>
    <lineage>
        <taxon>Eukaryota</taxon>
        <taxon>Fungi</taxon>
        <taxon>Dikarya</taxon>
        <taxon>Ascomycota</taxon>
        <taxon>Pezizomycotina</taxon>
        <taxon>Sordariomycetes</taxon>
        <taxon>Hypocreomycetidae</taxon>
        <taxon>Hypocreales</taxon>
        <taxon>Hypocreaceae</taxon>
        <taxon>Trichoderma</taxon>
    </lineage>
</organism>
<keyword evidence="2" id="KW-0408">Iron</keyword>
<gene>
    <name evidence="7" type="ORF">Triagg1_9685</name>
</gene>
<sequence>MSTADVIAGTGGLDASIIHELDRAENVGNAFSETRDSFSGLVTTRSSLADLFALGAVFAIGACSNGTMIIPLRAGRIDAREAGPAGVPEPQQDLATHTATFARQGFNATEMIELVACGHTIGGIHGIDFPEIVPFVPNDDPDDEHTDPFDTSLRFFDSKVATEFISNTTKNPLVSGANVTTRSDERIFNSDGRVTMRKLAESNDYFTSRCSVLLERMLNTVPKEVVLTEPIDYYPVKPRAAQVDVDAGHKGALCHYYPNRMLKEICAGPLTTILATSQVEDALLTSPNTQVRLHFIPRNASHCSDASPWSVTNGISGNFKHSTCVYAKCPATFSFFEYSLVVPSAQGASSFVVEIVDGDTGASVIYDNNGNGFRTGESLQPQYQLSTQETFLTTGPDNTLISKQQLNLTVAVLNAEQFTNVTAIFYEPKIPDMTTGGWNTEPVELTLSRKVEGTDFTYYTTSYTRSFEGAIGAHPFDLVATGPGVSVSNEFIDWSGFTSIM</sequence>
<evidence type="ECO:0000256" key="4">
    <source>
        <dbReference type="RuleBase" id="RU004241"/>
    </source>
</evidence>
<dbReference type="PANTHER" id="PTHR31356">
    <property type="entry name" value="THYLAKOID LUMENAL 29 KDA PROTEIN, CHLOROPLASTIC-RELATED"/>
    <property type="match status" value="1"/>
</dbReference>
<dbReference type="GO" id="GO:0004601">
    <property type="term" value="F:peroxidase activity"/>
    <property type="evidence" value="ECO:0007669"/>
    <property type="project" value="UniProtKB-KW"/>
</dbReference>
<dbReference type="InterPro" id="IPR010255">
    <property type="entry name" value="Haem_peroxidase_sf"/>
</dbReference>
<keyword evidence="3 5" id="KW-0560">Oxidoreductase</keyword>
<dbReference type="Proteomes" id="UP001273209">
    <property type="component" value="Unassembled WGS sequence"/>
</dbReference>
<feature type="domain" description="Plant heme peroxidase family profile" evidence="6">
    <location>
        <begin position="47"/>
        <end position="217"/>
    </location>
</feature>
<dbReference type="PROSITE" id="PS50873">
    <property type="entry name" value="PEROXIDASE_4"/>
    <property type="match status" value="1"/>
</dbReference>
<dbReference type="GO" id="GO:0000302">
    <property type="term" value="P:response to reactive oxygen species"/>
    <property type="evidence" value="ECO:0007669"/>
    <property type="project" value="TreeGrafter"/>
</dbReference>
<dbReference type="Gene3D" id="1.10.420.10">
    <property type="entry name" value="Peroxidase, domain 2"/>
    <property type="match status" value="1"/>
</dbReference>
<dbReference type="SUPFAM" id="SSF48113">
    <property type="entry name" value="Heme-dependent peroxidases"/>
    <property type="match status" value="1"/>
</dbReference>
<dbReference type="InterPro" id="IPR002016">
    <property type="entry name" value="Haem_peroxidase"/>
</dbReference>
<dbReference type="PANTHER" id="PTHR31356:SF53">
    <property type="entry name" value="HEME PEROXIDASE"/>
    <property type="match status" value="1"/>
</dbReference>
<accession>A0AAE1I6P8</accession>
<comment type="caution">
    <text evidence="7">The sequence shown here is derived from an EMBL/GenBank/DDBJ whole genome shotgun (WGS) entry which is preliminary data.</text>
</comment>
<proteinExistence type="inferred from homology"/>
<dbReference type="InterPro" id="IPR044831">
    <property type="entry name" value="Ccp1-like"/>
</dbReference>
<evidence type="ECO:0000313" key="8">
    <source>
        <dbReference type="Proteomes" id="UP001273209"/>
    </source>
</evidence>
<dbReference type="Pfam" id="PF00141">
    <property type="entry name" value="peroxidase"/>
    <property type="match status" value="1"/>
</dbReference>
<evidence type="ECO:0000313" key="7">
    <source>
        <dbReference type="EMBL" id="KAK4062815.1"/>
    </source>
</evidence>
<evidence type="ECO:0000256" key="5">
    <source>
        <dbReference type="RuleBase" id="RU363051"/>
    </source>
</evidence>
<keyword evidence="8" id="KW-1185">Reference proteome</keyword>
<evidence type="ECO:0000256" key="2">
    <source>
        <dbReference type="ARBA" id="ARBA00022617"/>
    </source>
</evidence>
<dbReference type="RefSeq" id="XP_062751373.1">
    <property type="nucleotide sequence ID" value="XM_062904669.1"/>
</dbReference>
<evidence type="ECO:0000259" key="6">
    <source>
        <dbReference type="PROSITE" id="PS50873"/>
    </source>
</evidence>
<dbReference type="AlphaFoldDB" id="A0AAE1I6P8"/>
<evidence type="ECO:0000256" key="3">
    <source>
        <dbReference type="ARBA" id="ARBA00023002"/>
    </source>
</evidence>
<dbReference type="GO" id="GO:0042744">
    <property type="term" value="P:hydrogen peroxide catabolic process"/>
    <property type="evidence" value="ECO:0007669"/>
    <property type="project" value="TreeGrafter"/>
</dbReference>
<name>A0AAE1I6P8_9HYPO</name>
<evidence type="ECO:0000256" key="1">
    <source>
        <dbReference type="ARBA" id="ARBA00022559"/>
    </source>
</evidence>
<reference evidence="7" key="1">
    <citation type="submission" date="2023-11" db="EMBL/GenBank/DDBJ databases">
        <title>The genome sequences of three competitors of mushroom-forming fungi.</title>
        <authorList>
            <person name="Beijen E."/>
            <person name="Ohm R.A."/>
        </authorList>
    </citation>
    <scope>NUCLEOTIDE SEQUENCE</scope>
    <source>
        <strain evidence="7">CBS 100526</strain>
    </source>
</reference>
<dbReference type="GO" id="GO:0034599">
    <property type="term" value="P:cellular response to oxidative stress"/>
    <property type="evidence" value="ECO:0007669"/>
    <property type="project" value="InterPro"/>
</dbReference>
<dbReference type="GeneID" id="87924574"/>
<dbReference type="GO" id="GO:0046872">
    <property type="term" value="F:metal ion binding"/>
    <property type="evidence" value="ECO:0007669"/>
    <property type="project" value="UniProtKB-UniRule"/>
</dbReference>